<evidence type="ECO:0000256" key="1">
    <source>
        <dbReference type="SAM" id="MobiDB-lite"/>
    </source>
</evidence>
<accession>A0A365H4B9</accession>
<dbReference type="SUPFAM" id="SSF111283">
    <property type="entry name" value="Putative modulator of DNA gyrase, PmbA/TldD"/>
    <property type="match status" value="1"/>
</dbReference>
<dbReference type="PANTHER" id="PTHR43666">
    <property type="entry name" value="TLDD PROTEIN"/>
    <property type="match status" value="1"/>
</dbReference>
<dbReference type="Pfam" id="PF19289">
    <property type="entry name" value="PmbA_TldD_3rd"/>
    <property type="match status" value="1"/>
</dbReference>
<dbReference type="InterPro" id="IPR045569">
    <property type="entry name" value="Metalloprtase-TldD/E_C"/>
</dbReference>
<dbReference type="GO" id="GO:0008237">
    <property type="term" value="F:metallopeptidase activity"/>
    <property type="evidence" value="ECO:0007669"/>
    <property type="project" value="InterPro"/>
</dbReference>
<dbReference type="EMBL" id="QLYX01000007">
    <property type="protein sequence ID" value="RAY13955.1"/>
    <property type="molecule type" value="Genomic_DNA"/>
</dbReference>
<protein>
    <submittedName>
        <fullName evidence="3">TldD/PmbA family protein</fullName>
    </submittedName>
</protein>
<dbReference type="InterPro" id="IPR035068">
    <property type="entry name" value="TldD/PmbA_N"/>
</dbReference>
<name>A0A365H4B9_9ACTN</name>
<proteinExistence type="predicted"/>
<reference evidence="3 4" key="1">
    <citation type="submission" date="2018-06" db="EMBL/GenBank/DDBJ databases">
        <title>Actinomadura craniellae sp. nov. isolated from marine sponge Craniella sp.</title>
        <authorList>
            <person name="Li L."/>
            <person name="Xu Q.H."/>
            <person name="Lin H.W."/>
            <person name="Lu Y.H."/>
        </authorList>
    </citation>
    <scope>NUCLEOTIDE SEQUENCE [LARGE SCALE GENOMIC DNA]</scope>
    <source>
        <strain evidence="3 4">LHW63021</strain>
    </source>
</reference>
<comment type="caution">
    <text evidence="3">The sequence shown here is derived from an EMBL/GenBank/DDBJ whole genome shotgun (WGS) entry which is preliminary data.</text>
</comment>
<dbReference type="AlphaFoldDB" id="A0A365H4B9"/>
<gene>
    <name evidence="3" type="ORF">DPM19_16815</name>
</gene>
<dbReference type="Gene3D" id="3.30.2290.10">
    <property type="entry name" value="PmbA/TldD superfamily"/>
    <property type="match status" value="1"/>
</dbReference>
<evidence type="ECO:0000313" key="4">
    <source>
        <dbReference type="Proteomes" id="UP000251891"/>
    </source>
</evidence>
<organism evidence="3 4">
    <name type="scientific">Actinomadura craniellae</name>
    <dbReference type="NCBI Taxonomy" id="2231787"/>
    <lineage>
        <taxon>Bacteria</taxon>
        <taxon>Bacillati</taxon>
        <taxon>Actinomycetota</taxon>
        <taxon>Actinomycetes</taxon>
        <taxon>Streptosporangiales</taxon>
        <taxon>Thermomonosporaceae</taxon>
        <taxon>Actinomadura</taxon>
    </lineage>
</organism>
<evidence type="ECO:0000313" key="3">
    <source>
        <dbReference type="EMBL" id="RAY13955.1"/>
    </source>
</evidence>
<dbReference type="Proteomes" id="UP000251891">
    <property type="component" value="Unassembled WGS sequence"/>
</dbReference>
<dbReference type="RefSeq" id="WP_111868735.1">
    <property type="nucleotide sequence ID" value="NZ_QLYX01000007.1"/>
</dbReference>
<dbReference type="OrthoDB" id="9763230at2"/>
<dbReference type="GO" id="GO:0006508">
    <property type="term" value="P:proteolysis"/>
    <property type="evidence" value="ECO:0007669"/>
    <property type="project" value="InterPro"/>
</dbReference>
<sequence>MSTPQEAVERALALSRADDCVVIAEETHTANLRWAGNTLTTNGVTRSRRLTVIALRRAGEGMAAGAVSRAGVGTDGIEDVVREAERIAAGNEPAEDAAPLLPASGPAGRDWDGPSAETGIGVFSGFAPALGEAFSVAGAAGDRLYGFAEHVVTSTYLGTSSGLRLRHDQPTGRVELNAKGAGGSAWAGVGTRDFSDVDVADLTAGLQQRLGWGLRRIDLPAGRYETLLPPTAVADLMIYLYWAAGARDAHDGRTVFSAPGGTRIGEKLAGLPVRLYSDPAAPGLECAPFVVAHASGRDSSVFDNGMPLGVTDWIADGTLAALTQTRHSAALTGLPLTPGVDNLLMSAPGEDTDLAEMIARTERGLLLTCLWYIREVDPASLLLTGLTRDGVYLVENGEVVGQVNNFRFNESPVDMLSRLAEAGGTRPTLPREWADYFTRAAMPPLRIADFNMSTVSNAS</sequence>
<dbReference type="InterPro" id="IPR036059">
    <property type="entry name" value="TldD/PmbA_sf"/>
</dbReference>
<dbReference type="PANTHER" id="PTHR43666:SF1">
    <property type="entry name" value="CONSERVED PROTEIN"/>
    <property type="match status" value="1"/>
</dbReference>
<feature type="domain" description="Metalloprotease TldD/E C-terminal" evidence="2">
    <location>
        <begin position="222"/>
        <end position="453"/>
    </location>
</feature>
<feature type="region of interest" description="Disordered" evidence="1">
    <location>
        <begin position="91"/>
        <end position="114"/>
    </location>
</feature>
<keyword evidence="4" id="KW-1185">Reference proteome</keyword>
<evidence type="ECO:0000259" key="2">
    <source>
        <dbReference type="Pfam" id="PF19289"/>
    </source>
</evidence>
<feature type="compositionally biased region" description="Low complexity" evidence="1">
    <location>
        <begin position="96"/>
        <end position="108"/>
    </location>
</feature>